<dbReference type="FunFam" id="1.10.287.950:FF:000001">
    <property type="entry name" value="Methyl-accepting chemotaxis sensory transducer"/>
    <property type="match status" value="1"/>
</dbReference>
<evidence type="ECO:0000259" key="10">
    <source>
        <dbReference type="PROSITE" id="PS50885"/>
    </source>
</evidence>
<dbReference type="Gene3D" id="1.10.287.950">
    <property type="entry name" value="Methyl-accepting chemotaxis protein"/>
    <property type="match status" value="1"/>
</dbReference>
<dbReference type="PANTHER" id="PTHR32089:SF119">
    <property type="entry name" value="METHYL-ACCEPTING CHEMOTAXIS PROTEIN CTPL"/>
    <property type="match status" value="1"/>
</dbReference>
<protein>
    <submittedName>
        <fullName evidence="11">Methyl-accepting chemotaxis protein</fullName>
    </submittedName>
</protein>
<dbReference type="GO" id="GO:0006935">
    <property type="term" value="P:chemotaxis"/>
    <property type="evidence" value="ECO:0007669"/>
    <property type="project" value="UniProtKB-ARBA"/>
</dbReference>
<dbReference type="OrthoDB" id="9763018at2"/>
<comment type="caution">
    <text evidence="11">The sequence shown here is derived from an EMBL/GenBank/DDBJ whole genome shotgun (WGS) entry which is preliminary data.</text>
</comment>
<reference evidence="11 12" key="1">
    <citation type="submission" date="2018-07" db="EMBL/GenBank/DDBJ databases">
        <title>Pseudomonas laoshanensis sp. nov., isolated from soil.</title>
        <authorList>
            <person name="Sun J."/>
            <person name="Yu L."/>
            <person name="Wang M."/>
            <person name="Zhang C."/>
        </authorList>
    </citation>
    <scope>NUCLEOTIDE SEQUENCE [LARGE SCALE GENOMIC DNA]</scope>
    <source>
        <strain evidence="11 12">Y22</strain>
    </source>
</reference>
<evidence type="ECO:0000256" key="4">
    <source>
        <dbReference type="ARBA" id="ARBA00023136"/>
    </source>
</evidence>
<keyword evidence="12" id="KW-1185">Reference proteome</keyword>
<comment type="subcellular location">
    <subcellularLocation>
        <location evidence="1">Membrane</location>
        <topology evidence="1">Multi-pass membrane protein</topology>
    </subcellularLocation>
</comment>
<dbReference type="PROSITE" id="PS50111">
    <property type="entry name" value="CHEMOTAXIS_TRANSDUC_2"/>
    <property type="match status" value="1"/>
</dbReference>
<dbReference type="InterPro" id="IPR029151">
    <property type="entry name" value="Sensor-like_sf"/>
</dbReference>
<accession>A0A7V7GXB8</accession>
<dbReference type="AlphaFoldDB" id="A0A7V7GXB8"/>
<evidence type="ECO:0000256" key="5">
    <source>
        <dbReference type="ARBA" id="ARBA00023224"/>
    </source>
</evidence>
<dbReference type="Pfam" id="PF00672">
    <property type="entry name" value="HAMP"/>
    <property type="match status" value="1"/>
</dbReference>
<evidence type="ECO:0000256" key="7">
    <source>
        <dbReference type="PROSITE-ProRule" id="PRU00284"/>
    </source>
</evidence>
<dbReference type="SUPFAM" id="SSF103190">
    <property type="entry name" value="Sensory domain-like"/>
    <property type="match status" value="1"/>
</dbReference>
<dbReference type="EMBL" id="QOVF01000001">
    <property type="protein sequence ID" value="KAA0696690.1"/>
    <property type="molecule type" value="Genomic_DNA"/>
</dbReference>
<dbReference type="Pfam" id="PF00015">
    <property type="entry name" value="MCPsignal"/>
    <property type="match status" value="1"/>
</dbReference>
<dbReference type="InterPro" id="IPR033462">
    <property type="entry name" value="Cache_3-Cache_2"/>
</dbReference>
<feature type="domain" description="HAMP" evidence="10">
    <location>
        <begin position="309"/>
        <end position="363"/>
    </location>
</feature>
<proteinExistence type="inferred from homology"/>
<dbReference type="PANTHER" id="PTHR32089">
    <property type="entry name" value="METHYL-ACCEPTING CHEMOTAXIS PROTEIN MCPB"/>
    <property type="match status" value="1"/>
</dbReference>
<evidence type="ECO:0000259" key="9">
    <source>
        <dbReference type="PROSITE" id="PS50111"/>
    </source>
</evidence>
<sequence length="640" mass="68237">MTLQKKFVLTLTCLLLVFVVGAVILSSATQSDKISSLAQSEASSRQEELVRLLSLTNSIMSERVKNSMQLLIQRGTQLGEAELAGNLSVGAASAPQLLLGGIEQANNFDLVDGVTAIMGGTATLFSRQGDDFIRVSTNVLRDGQRAIGTQLDPNGAAIKAVLSDQAFYGQVDILGQPYLTGYEPIKDARGRTIGIWYVGYSADLSALSEAISTARILETGFVALRDPQGNIRMHSDHLTDVQISDALQGNSGDWHIEQRSFAPWGYEIITGHSIAEIREQVIASSLSVAAMIILGGIVLAICIGALMNLMVARPLNANIKAIEEIADGNGDLTVRFNSLNKDEFGILARAFDRLLDRIQHTIREALASSSTLLQQANELAQVAEQSSKSISVQNRETEMVATAMHEMSLTAQSVAQSAATGEDAANQASAQALDGKDTLTKTISSIQNQAEEISASMAVMEELASASDDIGSVLEVIVNIAGQTNLLALNAAIEAARAGEQGRGFAVVADEVRSLAKRTQASTEQIRGMIERVQQGVARSSSMMAENRNLAVNNASAAQGAGTAFADVMSAVSRINQVNTEIASAAEEQSQVAEEINRNVLRISDEALKNGELVAQTRDASQNLTQLAEQLRTLLAYYKV</sequence>
<evidence type="ECO:0000256" key="6">
    <source>
        <dbReference type="ARBA" id="ARBA00029447"/>
    </source>
</evidence>
<feature type="transmembrane region" description="Helical" evidence="8">
    <location>
        <begin position="288"/>
        <end position="311"/>
    </location>
</feature>
<evidence type="ECO:0000256" key="2">
    <source>
        <dbReference type="ARBA" id="ARBA00022692"/>
    </source>
</evidence>
<dbReference type="CDD" id="cd11386">
    <property type="entry name" value="MCP_signal"/>
    <property type="match status" value="1"/>
</dbReference>
<dbReference type="Pfam" id="PF17201">
    <property type="entry name" value="Cache_3-Cache_2"/>
    <property type="match status" value="1"/>
</dbReference>
<keyword evidence="4 8" id="KW-0472">Membrane</keyword>
<dbReference type="InterPro" id="IPR004089">
    <property type="entry name" value="MCPsignal_dom"/>
</dbReference>
<keyword evidence="3 8" id="KW-1133">Transmembrane helix</keyword>
<name>A0A7V7GXB8_9GAMM</name>
<gene>
    <name evidence="11" type="ORF">DT594_05020</name>
</gene>
<dbReference type="SMART" id="SM00304">
    <property type="entry name" value="HAMP"/>
    <property type="match status" value="1"/>
</dbReference>
<dbReference type="PROSITE" id="PS50885">
    <property type="entry name" value="HAMP"/>
    <property type="match status" value="1"/>
</dbReference>
<keyword evidence="2 8" id="KW-0812">Transmembrane</keyword>
<dbReference type="SMART" id="SM00283">
    <property type="entry name" value="MA"/>
    <property type="match status" value="1"/>
</dbReference>
<evidence type="ECO:0000256" key="3">
    <source>
        <dbReference type="ARBA" id="ARBA00022989"/>
    </source>
</evidence>
<dbReference type="Proteomes" id="UP000463138">
    <property type="component" value="Unassembled WGS sequence"/>
</dbReference>
<dbReference type="GO" id="GO:0007165">
    <property type="term" value="P:signal transduction"/>
    <property type="evidence" value="ECO:0007669"/>
    <property type="project" value="UniProtKB-KW"/>
</dbReference>
<evidence type="ECO:0000313" key="11">
    <source>
        <dbReference type="EMBL" id="KAA0696690.1"/>
    </source>
</evidence>
<dbReference type="InterPro" id="IPR003660">
    <property type="entry name" value="HAMP_dom"/>
</dbReference>
<evidence type="ECO:0000313" key="12">
    <source>
        <dbReference type="Proteomes" id="UP000463138"/>
    </source>
</evidence>
<organism evidence="11 12">
    <name type="scientific">Halopseudomonas laoshanensis</name>
    <dbReference type="NCBI Taxonomy" id="2268758"/>
    <lineage>
        <taxon>Bacteria</taxon>
        <taxon>Pseudomonadati</taxon>
        <taxon>Pseudomonadota</taxon>
        <taxon>Gammaproteobacteria</taxon>
        <taxon>Pseudomonadales</taxon>
        <taxon>Pseudomonadaceae</taxon>
        <taxon>Halopseudomonas</taxon>
    </lineage>
</organism>
<comment type="similarity">
    <text evidence="6">Belongs to the methyl-accepting chemotaxis (MCP) protein family.</text>
</comment>
<dbReference type="SUPFAM" id="SSF58104">
    <property type="entry name" value="Methyl-accepting chemotaxis protein (MCP) signaling domain"/>
    <property type="match status" value="1"/>
</dbReference>
<dbReference type="RefSeq" id="WP_149331630.1">
    <property type="nucleotide sequence ID" value="NZ_QOVF01000001.1"/>
</dbReference>
<keyword evidence="5 7" id="KW-0807">Transducer</keyword>
<dbReference type="GO" id="GO:0016020">
    <property type="term" value="C:membrane"/>
    <property type="evidence" value="ECO:0007669"/>
    <property type="project" value="UniProtKB-SubCell"/>
</dbReference>
<dbReference type="CDD" id="cd06225">
    <property type="entry name" value="HAMP"/>
    <property type="match status" value="1"/>
</dbReference>
<evidence type="ECO:0000256" key="8">
    <source>
        <dbReference type="SAM" id="Phobius"/>
    </source>
</evidence>
<feature type="domain" description="Methyl-accepting transducer" evidence="9">
    <location>
        <begin position="368"/>
        <end position="604"/>
    </location>
</feature>
<evidence type="ECO:0000256" key="1">
    <source>
        <dbReference type="ARBA" id="ARBA00004141"/>
    </source>
</evidence>